<accession>A0A1I3TU99</accession>
<dbReference type="Gene3D" id="2.40.170.20">
    <property type="entry name" value="TonB-dependent receptor, beta-barrel domain"/>
    <property type="match status" value="1"/>
</dbReference>
<keyword evidence="8" id="KW-0675">Receptor</keyword>
<dbReference type="EMBL" id="FOQO01000013">
    <property type="protein sequence ID" value="SFJ73151.1"/>
    <property type="molecule type" value="Genomic_DNA"/>
</dbReference>
<evidence type="ECO:0000256" key="7">
    <source>
        <dbReference type="ARBA" id="ARBA00023136"/>
    </source>
</evidence>
<dbReference type="InterPro" id="IPR039426">
    <property type="entry name" value="TonB-dep_rcpt-like"/>
</dbReference>
<keyword evidence="9 10" id="KW-0998">Cell outer membrane</keyword>
<evidence type="ECO:0000256" key="11">
    <source>
        <dbReference type="RuleBase" id="RU003357"/>
    </source>
</evidence>
<dbReference type="CDD" id="cd01347">
    <property type="entry name" value="ligand_gated_channel"/>
    <property type="match status" value="1"/>
</dbReference>
<evidence type="ECO:0000256" key="1">
    <source>
        <dbReference type="ARBA" id="ARBA00004571"/>
    </source>
</evidence>
<dbReference type="Gene3D" id="2.170.130.10">
    <property type="entry name" value="TonB-dependent receptor, plug domain"/>
    <property type="match status" value="1"/>
</dbReference>
<keyword evidence="6 11" id="KW-0798">TonB box</keyword>
<evidence type="ECO:0000256" key="9">
    <source>
        <dbReference type="ARBA" id="ARBA00023237"/>
    </source>
</evidence>
<keyword evidence="2 10" id="KW-0813">Transport</keyword>
<evidence type="ECO:0000313" key="15">
    <source>
        <dbReference type="Proteomes" id="UP000198670"/>
    </source>
</evidence>
<keyword evidence="3 10" id="KW-1134">Transmembrane beta strand</keyword>
<dbReference type="PANTHER" id="PTHR30069">
    <property type="entry name" value="TONB-DEPENDENT OUTER MEMBRANE RECEPTOR"/>
    <property type="match status" value="1"/>
</dbReference>
<dbReference type="InterPro" id="IPR000531">
    <property type="entry name" value="Beta-barrel_TonB"/>
</dbReference>
<dbReference type="InterPro" id="IPR037066">
    <property type="entry name" value="Plug_dom_sf"/>
</dbReference>
<evidence type="ECO:0000256" key="2">
    <source>
        <dbReference type="ARBA" id="ARBA00022448"/>
    </source>
</evidence>
<feature type="domain" description="TonB-dependent receptor plug" evidence="13">
    <location>
        <begin position="74"/>
        <end position="185"/>
    </location>
</feature>
<dbReference type="GO" id="GO:0015344">
    <property type="term" value="F:siderophore uptake transmembrane transporter activity"/>
    <property type="evidence" value="ECO:0007669"/>
    <property type="project" value="TreeGrafter"/>
</dbReference>
<evidence type="ECO:0000256" key="5">
    <source>
        <dbReference type="ARBA" id="ARBA00022729"/>
    </source>
</evidence>
<comment type="subcellular location">
    <subcellularLocation>
        <location evidence="1 10">Cell outer membrane</location>
        <topology evidence="1 10">Multi-pass membrane protein</topology>
    </subcellularLocation>
</comment>
<evidence type="ECO:0000256" key="8">
    <source>
        <dbReference type="ARBA" id="ARBA00023170"/>
    </source>
</evidence>
<feature type="domain" description="TonB-dependent receptor-like beta-barrel" evidence="12">
    <location>
        <begin position="265"/>
        <end position="684"/>
    </location>
</feature>
<sequence>MYTSRVESTRAGGLSRLSTLLIMALSYGFAGFSQETKRQDPSESPSVDTAAHEPARKLFLDEISITASPLPKELRQIASSVSILSKSAPELRQIQSIDEALAFLPGVMVDRSRGLTTTGTHTGVILRGTGAANRTLILKDGVPINDAYTGGVSEWNSVTANSIERIEVVRGPGSSIYGSSSMGGTINLVTQLPAAEPVLSADFRYGSMNTYQASVKLGKRFAERWGAIAFAEYKQTDGYAYLADNLWNDYFQKPKMSLLNVNAKLTYDLSNGATLAATADINQQEPRSGTTTLYDDRTLTGNYQLRYRNVQADFAPDILVYYNVQNRSSQALRWNESANTFNDVNYSSRVPLDTYGMIAKVSHRVWNNDITLGADFRFTEVVSRKNYPSQGDQNFSGRQDFISFFLNDDVSLTSKLHANLGLRFDHWSNRNGHFLDTQSGEAVVIDYDNASSSMLTPKVGLTYDLLPNLRIRSVYATGFRAPGAFYMYNAAPLGSSFRLGNPALKPERMRYSIDFGADFQLDDKLELSASIYGSQYSDFLAAVLIDAADVPDYFDPGNLPVRQYINIGSVNLWGLESSARYRLFPSVSVQASYFHNQSKIDKYETNPEYEGKEMSDNPRHIYSGALIYDNPRIGHISLWGRHTGSFFGDLENTAEKKMDAVSVFDLKLAKRVGPIGLNFTVNNLFDKLYYGSYTSPTSYYHAPGRTLFLGINYEL</sequence>
<organism evidence="14 15">
    <name type="scientific">Parapedobacter indicus</name>
    <dbReference type="NCBI Taxonomy" id="1477437"/>
    <lineage>
        <taxon>Bacteria</taxon>
        <taxon>Pseudomonadati</taxon>
        <taxon>Bacteroidota</taxon>
        <taxon>Sphingobacteriia</taxon>
        <taxon>Sphingobacteriales</taxon>
        <taxon>Sphingobacteriaceae</taxon>
        <taxon>Parapedobacter</taxon>
    </lineage>
</organism>
<comment type="similarity">
    <text evidence="10 11">Belongs to the TonB-dependent receptor family.</text>
</comment>
<evidence type="ECO:0000256" key="3">
    <source>
        <dbReference type="ARBA" id="ARBA00022452"/>
    </source>
</evidence>
<keyword evidence="4 10" id="KW-0812">Transmembrane</keyword>
<dbReference type="PROSITE" id="PS52016">
    <property type="entry name" value="TONB_DEPENDENT_REC_3"/>
    <property type="match status" value="1"/>
</dbReference>
<dbReference type="SUPFAM" id="SSF56935">
    <property type="entry name" value="Porins"/>
    <property type="match status" value="1"/>
</dbReference>
<dbReference type="GO" id="GO:0044718">
    <property type="term" value="P:siderophore transmembrane transport"/>
    <property type="evidence" value="ECO:0007669"/>
    <property type="project" value="TreeGrafter"/>
</dbReference>
<evidence type="ECO:0000259" key="13">
    <source>
        <dbReference type="Pfam" id="PF07715"/>
    </source>
</evidence>
<proteinExistence type="inferred from homology"/>
<dbReference type="RefSeq" id="WP_090631109.1">
    <property type="nucleotide sequence ID" value="NZ_FOQO01000013.1"/>
</dbReference>
<keyword evidence="5" id="KW-0732">Signal</keyword>
<reference evidence="14 15" key="1">
    <citation type="submission" date="2016-10" db="EMBL/GenBank/DDBJ databases">
        <authorList>
            <person name="de Groot N.N."/>
        </authorList>
    </citation>
    <scope>NUCLEOTIDE SEQUENCE [LARGE SCALE GENOMIC DNA]</scope>
    <source>
        <strain evidence="14 15">RK1</strain>
    </source>
</reference>
<dbReference type="Pfam" id="PF07715">
    <property type="entry name" value="Plug"/>
    <property type="match status" value="1"/>
</dbReference>
<keyword evidence="7 10" id="KW-0472">Membrane</keyword>
<evidence type="ECO:0000256" key="4">
    <source>
        <dbReference type="ARBA" id="ARBA00022692"/>
    </source>
</evidence>
<evidence type="ECO:0000256" key="6">
    <source>
        <dbReference type="ARBA" id="ARBA00023077"/>
    </source>
</evidence>
<dbReference type="Pfam" id="PF00593">
    <property type="entry name" value="TonB_dep_Rec_b-barrel"/>
    <property type="match status" value="1"/>
</dbReference>
<name>A0A1I3TU99_9SPHI</name>
<keyword evidence="15" id="KW-1185">Reference proteome</keyword>
<protein>
    <submittedName>
        <fullName evidence="14">Iron complex outermembrane recepter protein</fullName>
    </submittedName>
</protein>
<dbReference type="InterPro" id="IPR036942">
    <property type="entry name" value="Beta-barrel_TonB_sf"/>
</dbReference>
<evidence type="ECO:0000259" key="12">
    <source>
        <dbReference type="Pfam" id="PF00593"/>
    </source>
</evidence>
<dbReference type="GO" id="GO:0009279">
    <property type="term" value="C:cell outer membrane"/>
    <property type="evidence" value="ECO:0007669"/>
    <property type="project" value="UniProtKB-SubCell"/>
</dbReference>
<evidence type="ECO:0000256" key="10">
    <source>
        <dbReference type="PROSITE-ProRule" id="PRU01360"/>
    </source>
</evidence>
<gene>
    <name evidence="14" type="ORF">SAMN05444682_11343</name>
</gene>
<dbReference type="AlphaFoldDB" id="A0A1I3TU99"/>
<evidence type="ECO:0000313" key="14">
    <source>
        <dbReference type="EMBL" id="SFJ73151.1"/>
    </source>
</evidence>
<dbReference type="PANTHER" id="PTHR30069:SF29">
    <property type="entry name" value="HEMOGLOBIN AND HEMOGLOBIN-HAPTOGLOBIN-BINDING PROTEIN 1-RELATED"/>
    <property type="match status" value="1"/>
</dbReference>
<dbReference type="Proteomes" id="UP000198670">
    <property type="component" value="Unassembled WGS sequence"/>
</dbReference>
<dbReference type="InterPro" id="IPR012910">
    <property type="entry name" value="Plug_dom"/>
</dbReference>
<dbReference type="OrthoDB" id="9764669at2"/>
<dbReference type="STRING" id="1477437.SAMN05444682_11343"/>